<dbReference type="RefSeq" id="WP_111697949.1">
    <property type="nucleotide sequence ID" value="NZ_QFZU02000020.1"/>
</dbReference>
<dbReference type="InterPro" id="IPR045682">
    <property type="entry name" value="DUF6193"/>
</dbReference>
<reference evidence="1 2" key="1">
    <citation type="submission" date="2018-08" db="EMBL/GenBank/DDBJ databases">
        <title>Microbispora. triticiradicis sp. nov., a novel actinomycete isolated from the root of wheat (Triticum aestivum L.)).</title>
        <authorList>
            <person name="Han C."/>
        </authorList>
    </citation>
    <scope>NUCLEOTIDE SEQUENCE [LARGE SCALE GENOMIC DNA]</scope>
    <source>
        <strain evidence="1 2">NEAU-HRDPA2-9</strain>
    </source>
</reference>
<evidence type="ECO:0000313" key="1">
    <source>
        <dbReference type="EMBL" id="RGA06273.1"/>
    </source>
</evidence>
<gene>
    <name evidence="1" type="ORF">DI270_004335</name>
</gene>
<sequence length="233" mass="25679">MAETGKDPDDGISDVVNGSLYSDLLRDGGLALAMRRLAARGRLDLGLIEVDAGPARFVTAAMSSERGRIWILLGAEERFFSIRISHWGHVWASGTTDDLAAVTEVADAWRKGATLDELVHRFAFMRTDALALAFERGDPAPTQWDELLGHPELAYVRPLLTAAHSDERLRALFPFVSHGALRLYRDVRDTSLGELRLVPLPSGRFRVEATWNGSTAEAHSLQEAVRTARSHLP</sequence>
<accession>A0ABX9LRP4</accession>
<name>A0ABX9LRP4_9ACTN</name>
<protein>
    <submittedName>
        <fullName evidence="1">Uncharacterized protein</fullName>
    </submittedName>
</protein>
<dbReference type="EMBL" id="QFZU02000020">
    <property type="protein sequence ID" value="RGA06273.1"/>
    <property type="molecule type" value="Genomic_DNA"/>
</dbReference>
<proteinExistence type="predicted"/>
<comment type="caution">
    <text evidence="1">The sequence shown here is derived from an EMBL/GenBank/DDBJ whole genome shotgun (WGS) entry which is preliminary data.</text>
</comment>
<evidence type="ECO:0000313" key="2">
    <source>
        <dbReference type="Proteomes" id="UP000262538"/>
    </source>
</evidence>
<keyword evidence="2" id="KW-1185">Reference proteome</keyword>
<organism evidence="1 2">
    <name type="scientific">Microbispora triticiradicis</name>
    <dbReference type="NCBI Taxonomy" id="2200763"/>
    <lineage>
        <taxon>Bacteria</taxon>
        <taxon>Bacillati</taxon>
        <taxon>Actinomycetota</taxon>
        <taxon>Actinomycetes</taxon>
        <taxon>Streptosporangiales</taxon>
        <taxon>Streptosporangiaceae</taxon>
        <taxon>Microbispora</taxon>
    </lineage>
</organism>
<dbReference type="Pfam" id="PF19692">
    <property type="entry name" value="DUF6193"/>
    <property type="match status" value="1"/>
</dbReference>
<dbReference type="Proteomes" id="UP000262538">
    <property type="component" value="Unassembled WGS sequence"/>
</dbReference>